<gene>
    <name evidence="1" type="ORF">EV182_003724</name>
</gene>
<accession>A0ACC1HSG1</accession>
<dbReference type="Proteomes" id="UP001145114">
    <property type="component" value="Unassembled WGS sequence"/>
</dbReference>
<feature type="non-terminal residue" evidence="1">
    <location>
        <position position="333"/>
    </location>
</feature>
<evidence type="ECO:0000313" key="2">
    <source>
        <dbReference type="Proteomes" id="UP001145114"/>
    </source>
</evidence>
<reference evidence="1" key="1">
    <citation type="submission" date="2022-06" db="EMBL/GenBank/DDBJ databases">
        <title>Phylogenomic reconstructions and comparative analyses of Kickxellomycotina fungi.</title>
        <authorList>
            <person name="Reynolds N.K."/>
            <person name="Stajich J.E."/>
            <person name="Barry K."/>
            <person name="Grigoriev I.V."/>
            <person name="Crous P."/>
            <person name="Smith M.E."/>
        </authorList>
    </citation>
    <scope>NUCLEOTIDE SEQUENCE</scope>
    <source>
        <strain evidence="1">RSA 2271</strain>
    </source>
</reference>
<comment type="caution">
    <text evidence="1">The sequence shown here is derived from an EMBL/GenBank/DDBJ whole genome shotgun (WGS) entry which is preliminary data.</text>
</comment>
<dbReference type="EMBL" id="JAMZIH010001014">
    <property type="protein sequence ID" value="KAJ1678601.1"/>
    <property type="molecule type" value="Genomic_DNA"/>
</dbReference>
<keyword evidence="2" id="KW-1185">Reference proteome</keyword>
<sequence length="333" mass="36266">MSHPATNTNNFNKDCSNDHDPNTCDGSSASPTNTAATPVVAPSAFAFESSQAVGFPLRSAEKSICIARARRRVTGNGVRETSPVVKLIERFQDYNTGGHRGNDGQRPLAQLLNPPSFSGLQASKVQPEANDVNTANSDLTAWQTKEGAYHARASSDPVVLSGFRPLSPMLISHTGPAAGSDSLGATGRDHYDRKPPGWRMQEGGYNPPRDDGMALKSPLLSERTSVEISDIPSSHAFSHVCSAHPGSKLELWCHSCLEPVCVDCTLPAKQHYDHDWEKLNQVYDEVYEEIEQRSVRVAELVEDAGTQLIDVETRLGYLDECYDNAKAVLEETT</sequence>
<evidence type="ECO:0000313" key="1">
    <source>
        <dbReference type="EMBL" id="KAJ1678601.1"/>
    </source>
</evidence>
<name>A0ACC1HSG1_9FUNG</name>
<proteinExistence type="predicted"/>
<protein>
    <submittedName>
        <fullName evidence="1">Uncharacterized protein</fullName>
    </submittedName>
</protein>
<organism evidence="1 2">
    <name type="scientific">Spiromyces aspiralis</name>
    <dbReference type="NCBI Taxonomy" id="68401"/>
    <lineage>
        <taxon>Eukaryota</taxon>
        <taxon>Fungi</taxon>
        <taxon>Fungi incertae sedis</taxon>
        <taxon>Zoopagomycota</taxon>
        <taxon>Kickxellomycotina</taxon>
        <taxon>Kickxellomycetes</taxon>
        <taxon>Kickxellales</taxon>
        <taxon>Kickxellaceae</taxon>
        <taxon>Spiromyces</taxon>
    </lineage>
</organism>